<protein>
    <submittedName>
        <fullName evidence="2">Type IV pilus assembly protein PilW</fullName>
    </submittedName>
</protein>
<dbReference type="NCBIfam" id="TIGR02532">
    <property type="entry name" value="IV_pilin_GFxxxE"/>
    <property type="match status" value="1"/>
</dbReference>
<name>A0A1W1GXD5_9GAMM</name>
<evidence type="ECO:0000313" key="2">
    <source>
        <dbReference type="EMBL" id="SLM23985.1"/>
    </source>
</evidence>
<gene>
    <name evidence="2" type="ORF">SAMN04488690_1701</name>
</gene>
<dbReference type="GO" id="GO:0043683">
    <property type="term" value="P:type IV pilus assembly"/>
    <property type="evidence" value="ECO:0007669"/>
    <property type="project" value="InterPro"/>
</dbReference>
<dbReference type="Pfam" id="PF16074">
    <property type="entry name" value="PilW"/>
    <property type="match status" value="1"/>
</dbReference>
<evidence type="ECO:0000313" key="3">
    <source>
        <dbReference type="Proteomes" id="UP000191133"/>
    </source>
</evidence>
<dbReference type="InterPro" id="IPR012902">
    <property type="entry name" value="N_methyl_site"/>
</dbReference>
<keyword evidence="1" id="KW-0812">Transmembrane</keyword>
<accession>A0A1W1GXD5</accession>
<keyword evidence="1" id="KW-0472">Membrane</keyword>
<dbReference type="InterPro" id="IPR032092">
    <property type="entry name" value="PilW"/>
</dbReference>
<reference evidence="3" key="1">
    <citation type="submission" date="2016-10" db="EMBL/GenBank/DDBJ databases">
        <authorList>
            <person name="Varghese N."/>
        </authorList>
    </citation>
    <scope>NUCLEOTIDE SEQUENCE [LARGE SCALE GENOMIC DNA]</scope>
    <source>
        <strain evidence="3">92MFCol6.1</strain>
    </source>
</reference>
<dbReference type="PROSITE" id="PS00409">
    <property type="entry name" value="PROKAR_NTER_METHYL"/>
    <property type="match status" value="1"/>
</dbReference>
<dbReference type="Pfam" id="PF07963">
    <property type="entry name" value="N_methyl"/>
    <property type="match status" value="1"/>
</dbReference>
<sequence length="385" mass="40070">MSPSSRARGLSLIELMIAMVIGLVLLLGITQIFIASRAASRLSEGAARTQENARFALDFLQRDLRMAGHFGCVNDQAHVIKNTGDVRYNLGIAAGSGDPLDFSVPVQGYEAAGTAPTNTLTLGRTWSAAISVPKSIINLKPAPLPGSDVLVLRLLSPEGAVVTGVGVDGTTTTVTVSSNGMARLKAGAAGTPTVFALADCTRADVFPATISGSTVKIEKLDLTGYSVNNAMTMLYRADGLVYYIASNGNNEPALYRARANGAGGYGDGEELVEGIESMQLLYGLDATPDISLSTPPSGRIVDQRVANAVSTATDATAVGAWRRVGMVQVGLLARSPQRASAQAPGSAATYLGVLGVTIAPGDPYDQRHRGAYEVSVALRNRLFGN</sequence>
<evidence type="ECO:0000256" key="1">
    <source>
        <dbReference type="SAM" id="Phobius"/>
    </source>
</evidence>
<keyword evidence="1" id="KW-1133">Transmembrane helix</keyword>
<organism evidence="2 3">
    <name type="scientific">Stenotrophomonas indicatrix</name>
    <dbReference type="NCBI Taxonomy" id="2045451"/>
    <lineage>
        <taxon>Bacteria</taxon>
        <taxon>Pseudomonadati</taxon>
        <taxon>Pseudomonadota</taxon>
        <taxon>Gammaproteobacteria</taxon>
        <taxon>Lysobacterales</taxon>
        <taxon>Lysobacteraceae</taxon>
        <taxon>Stenotrophomonas</taxon>
    </lineage>
</organism>
<proteinExistence type="predicted"/>
<dbReference type="AlphaFoldDB" id="A0A1W1GXD5"/>
<dbReference type="Proteomes" id="UP000191133">
    <property type="component" value="Unassembled WGS sequence"/>
</dbReference>
<feature type="transmembrane region" description="Helical" evidence="1">
    <location>
        <begin position="12"/>
        <end position="34"/>
    </location>
</feature>
<dbReference type="RefSeq" id="WP_080149294.1">
    <property type="nucleotide sequence ID" value="NZ_FWEU01000002.1"/>
</dbReference>
<dbReference type="EMBL" id="FWEU01000002">
    <property type="protein sequence ID" value="SLM23985.1"/>
    <property type="molecule type" value="Genomic_DNA"/>
</dbReference>